<proteinExistence type="predicted"/>
<protein>
    <submittedName>
        <fullName evidence="1">Uncharacterized protein</fullName>
    </submittedName>
</protein>
<dbReference type="EMBL" id="JTLZ01000002">
    <property type="protein sequence ID" value="KHO27953.1"/>
    <property type="molecule type" value="Genomic_DNA"/>
</dbReference>
<dbReference type="Proteomes" id="UP000031004">
    <property type="component" value="Unassembled WGS sequence"/>
</dbReference>
<name>A0ABR4Z0J0_9MYCO</name>
<sequence length="212" mass="23805">MGEPLLYLRAVPDRTDRNVFCSVDNVYDHQVAVIRPTTEMPSWTLTRLSADVQFVVLRPDGAVLLHLTRFGGTSSSDWQGQMIQVHDGAGRDIGRLRTTAPVAQFTRSSGYTLGLESNGRWLGATEVHQGFSWREHPVPIFDGNGTSIGRIERQTLKSGEIRQRVWFSDFLLDCPSPLPQPMPELLLAALFAQYLYERLAQGPVNTMFGLFR</sequence>
<reference evidence="1 2" key="1">
    <citation type="submission" date="2014-11" db="EMBL/GenBank/DDBJ databases">
        <title>Mycobacterium setense Manresensis Genome.</title>
        <authorList>
            <person name="Rech G."/>
            <person name="Sumoy L."/>
        </authorList>
    </citation>
    <scope>NUCLEOTIDE SEQUENCE [LARGE SCALE GENOMIC DNA]</scope>
    <source>
        <strain evidence="1 2">Manresensis</strain>
    </source>
</reference>
<gene>
    <name evidence="1" type="ORF">QQ44_03885</name>
</gene>
<keyword evidence="2" id="KW-1185">Reference proteome</keyword>
<organism evidence="1 2">
    <name type="scientific">Mycolicibacterium setense</name>
    <dbReference type="NCBI Taxonomy" id="431269"/>
    <lineage>
        <taxon>Bacteria</taxon>
        <taxon>Bacillati</taxon>
        <taxon>Actinomycetota</taxon>
        <taxon>Actinomycetes</taxon>
        <taxon>Mycobacteriales</taxon>
        <taxon>Mycobacteriaceae</taxon>
        <taxon>Mycolicibacterium</taxon>
    </lineage>
</organism>
<dbReference type="RefSeq" id="WP_039314633.1">
    <property type="nucleotide sequence ID" value="NZ_JTLZ01000002.1"/>
</dbReference>
<accession>A0ABR4Z0J0</accession>
<evidence type="ECO:0000313" key="2">
    <source>
        <dbReference type="Proteomes" id="UP000031004"/>
    </source>
</evidence>
<comment type="caution">
    <text evidence="1">The sequence shown here is derived from an EMBL/GenBank/DDBJ whole genome shotgun (WGS) entry which is preliminary data.</text>
</comment>
<evidence type="ECO:0000313" key="1">
    <source>
        <dbReference type="EMBL" id="KHO27953.1"/>
    </source>
</evidence>